<accession>A0AAW0JSA8</accession>
<sequence length="167" mass="18539">MLNPTGSLDLRRLTYSLARVSPASKWVKPFCSGTCLATFSLWKLKNTNLPKKSDSPVLKLITRGALSSAFTTFLSGVVVMTFVLDLVLGSLVMRGLRPWKDMLDGERWELGCLWRVGEKVGVENKVEEEAAICFNCGGHEEEGEIVRMGIKRERILEGVAAMVLLLH</sequence>
<keyword evidence="3" id="KW-1185">Reference proteome</keyword>
<protein>
    <submittedName>
        <fullName evidence="2">Uncharacterized protein</fullName>
    </submittedName>
</protein>
<organism evidence="2 3">
    <name type="scientific">Quercus suber</name>
    <name type="common">Cork oak</name>
    <dbReference type="NCBI Taxonomy" id="58331"/>
    <lineage>
        <taxon>Eukaryota</taxon>
        <taxon>Viridiplantae</taxon>
        <taxon>Streptophyta</taxon>
        <taxon>Embryophyta</taxon>
        <taxon>Tracheophyta</taxon>
        <taxon>Spermatophyta</taxon>
        <taxon>Magnoliopsida</taxon>
        <taxon>eudicotyledons</taxon>
        <taxon>Gunneridae</taxon>
        <taxon>Pentapetalae</taxon>
        <taxon>rosids</taxon>
        <taxon>fabids</taxon>
        <taxon>Fagales</taxon>
        <taxon>Fagaceae</taxon>
        <taxon>Quercus</taxon>
    </lineage>
</organism>
<keyword evidence="1" id="KW-0812">Transmembrane</keyword>
<feature type="transmembrane region" description="Helical" evidence="1">
    <location>
        <begin position="73"/>
        <end position="93"/>
    </location>
</feature>
<reference evidence="2 3" key="1">
    <citation type="journal article" date="2018" name="Sci. Data">
        <title>The draft genome sequence of cork oak.</title>
        <authorList>
            <person name="Ramos A.M."/>
            <person name="Usie A."/>
            <person name="Barbosa P."/>
            <person name="Barros P.M."/>
            <person name="Capote T."/>
            <person name="Chaves I."/>
            <person name="Simoes F."/>
            <person name="Abreu I."/>
            <person name="Carrasquinho I."/>
            <person name="Faro C."/>
            <person name="Guimaraes J.B."/>
            <person name="Mendonca D."/>
            <person name="Nobrega F."/>
            <person name="Rodrigues L."/>
            <person name="Saibo N.J.M."/>
            <person name="Varela M.C."/>
            <person name="Egas C."/>
            <person name="Matos J."/>
            <person name="Miguel C.M."/>
            <person name="Oliveira M.M."/>
            <person name="Ricardo C.P."/>
            <person name="Goncalves S."/>
        </authorList>
    </citation>
    <scope>NUCLEOTIDE SEQUENCE [LARGE SCALE GENOMIC DNA]</scope>
    <source>
        <strain evidence="3">cv. HL8</strain>
    </source>
</reference>
<dbReference type="Proteomes" id="UP000237347">
    <property type="component" value="Unassembled WGS sequence"/>
</dbReference>
<evidence type="ECO:0000256" key="1">
    <source>
        <dbReference type="SAM" id="Phobius"/>
    </source>
</evidence>
<keyword evidence="1" id="KW-0472">Membrane</keyword>
<dbReference type="EMBL" id="PKMF04000486">
    <property type="protein sequence ID" value="KAK7829298.1"/>
    <property type="molecule type" value="Genomic_DNA"/>
</dbReference>
<evidence type="ECO:0000313" key="3">
    <source>
        <dbReference type="Proteomes" id="UP000237347"/>
    </source>
</evidence>
<gene>
    <name evidence="2" type="ORF">CFP56_029545</name>
</gene>
<dbReference type="AlphaFoldDB" id="A0AAW0JSA8"/>
<name>A0AAW0JSA8_QUESU</name>
<evidence type="ECO:0000313" key="2">
    <source>
        <dbReference type="EMBL" id="KAK7829298.1"/>
    </source>
</evidence>
<keyword evidence="1" id="KW-1133">Transmembrane helix</keyword>
<comment type="caution">
    <text evidence="2">The sequence shown here is derived from an EMBL/GenBank/DDBJ whole genome shotgun (WGS) entry which is preliminary data.</text>
</comment>
<proteinExistence type="predicted"/>